<evidence type="ECO:0000256" key="1">
    <source>
        <dbReference type="SAM" id="Phobius"/>
    </source>
</evidence>
<dbReference type="AlphaFoldDB" id="A0AAJ5W1E9"/>
<dbReference type="NCBIfam" id="TIGR02532">
    <property type="entry name" value="IV_pilin_GFxxxE"/>
    <property type="match status" value="1"/>
</dbReference>
<keyword evidence="1" id="KW-0472">Membrane</keyword>
<evidence type="ECO:0000313" key="2">
    <source>
        <dbReference type="EMBL" id="WEK14109.1"/>
    </source>
</evidence>
<keyword evidence="1" id="KW-1133">Transmembrane helix</keyword>
<feature type="transmembrane region" description="Helical" evidence="1">
    <location>
        <begin position="12"/>
        <end position="34"/>
    </location>
</feature>
<dbReference type="InterPro" id="IPR012902">
    <property type="entry name" value="N_methyl_site"/>
</dbReference>
<sequence length="136" mass="13760">MFQRSADDGFSLVEVLISLFLLAMLALAVLPLLVGATRVSVSNRDLATATAFANAQLAPIKTAFPTDSATTSCASLRTQARTGIAGPDGTTAAIAVNPCPATSAGYPASVPVTVTVTDSDGDTVVRLVTRLPVGAP</sequence>
<protein>
    <submittedName>
        <fullName evidence="2">Prepilin-type N-terminal cleavage/methylation domain-containing protein</fullName>
    </submittedName>
</protein>
<dbReference type="EMBL" id="CP119321">
    <property type="protein sequence ID" value="WEK14109.1"/>
    <property type="molecule type" value="Genomic_DNA"/>
</dbReference>
<evidence type="ECO:0000313" key="3">
    <source>
        <dbReference type="Proteomes" id="UP001213972"/>
    </source>
</evidence>
<proteinExistence type="predicted"/>
<dbReference type="Pfam" id="PF07963">
    <property type="entry name" value="N_methyl"/>
    <property type="match status" value="1"/>
</dbReference>
<dbReference type="Proteomes" id="UP001213972">
    <property type="component" value="Chromosome"/>
</dbReference>
<keyword evidence="1" id="KW-0812">Transmembrane</keyword>
<reference evidence="2" key="1">
    <citation type="submission" date="2023-03" db="EMBL/GenBank/DDBJ databases">
        <title>Andean soil-derived lignocellulolytic bacterial consortium as a source of novel taxa and putative plastic-active enzymes.</title>
        <authorList>
            <person name="Diaz-Garcia L."/>
            <person name="Chuvochina M."/>
            <person name="Feuerriegel G."/>
            <person name="Bunk B."/>
            <person name="Sproer C."/>
            <person name="Streit W.R."/>
            <person name="Rodriguez L.M."/>
            <person name="Overmann J."/>
            <person name="Jimenez D.J."/>
        </authorList>
    </citation>
    <scope>NUCLEOTIDE SEQUENCE</scope>
    <source>
        <strain evidence="2">MAG 4610</strain>
    </source>
</reference>
<gene>
    <name evidence="2" type="ORF">P0Y48_02555</name>
</gene>
<organism evidence="2 3">
    <name type="scientific">Candidatus Microbacterium phytovorans</name>
    <dbReference type="NCBI Taxonomy" id="3121374"/>
    <lineage>
        <taxon>Bacteria</taxon>
        <taxon>Bacillati</taxon>
        <taxon>Actinomycetota</taxon>
        <taxon>Actinomycetes</taxon>
        <taxon>Micrococcales</taxon>
        <taxon>Microbacteriaceae</taxon>
        <taxon>Microbacterium</taxon>
    </lineage>
</organism>
<accession>A0AAJ5W1E9</accession>
<name>A0AAJ5W1E9_9MICO</name>